<evidence type="ECO:0000313" key="5">
    <source>
        <dbReference type="Proteomes" id="UP000076503"/>
    </source>
</evidence>
<comment type="caution">
    <text evidence="4">The sequence shown here is derived from an EMBL/GenBank/DDBJ whole genome shotgun (WGS) entry which is preliminary data.</text>
</comment>
<evidence type="ECO:0000259" key="3">
    <source>
        <dbReference type="Pfam" id="PF05569"/>
    </source>
</evidence>
<feature type="domain" description="Peptidase M56" evidence="3">
    <location>
        <begin position="77"/>
        <end position="252"/>
    </location>
</feature>
<evidence type="ECO:0000256" key="1">
    <source>
        <dbReference type="SAM" id="Phobius"/>
    </source>
</evidence>
<evidence type="ECO:0000259" key="2">
    <source>
        <dbReference type="Pfam" id="PF01551"/>
    </source>
</evidence>
<dbReference type="EMBL" id="AUXZ01000002">
    <property type="protein sequence ID" value="KZN56253.1"/>
    <property type="molecule type" value="Genomic_DNA"/>
</dbReference>
<dbReference type="InterPro" id="IPR016047">
    <property type="entry name" value="M23ase_b-sheet_dom"/>
</dbReference>
<feature type="domain" description="M23ase beta-sheet core" evidence="2">
    <location>
        <begin position="343"/>
        <end position="440"/>
    </location>
</feature>
<sequence length="447" mass="49873">MDWSLISPLMMLALWLLTSCLLLKIGKYIAVRYPATPTIWWVILGLSVLPILPVSTSSEIGKVPKALLEFGGYIEQKQHQVGQLSVQDIPLSFDVLLYIIFAAYLVVAMRKLSRLRRSWLSIRRLLTTSEPFAHSMSNVPCVQIPITCSPFVFGLFNSKIVLPSYFSQLSAEQQSTLLCHEVTHIHHKDHIALLIWSILGCVFWFNPFIKQMEKGFIHAMELRCDLKTLMCYDINKKHYATTLMTVLKRSIAVNTVPSTANFSSDALSLEDYKLRLQQIIQPQANKPAYLVVLLFSISIVLGFANIKAAPALYSATEQWQNPLTDFRISSYYGHISEFRHSKPHGGIDLVAPVGTPVKAVSSGIVVIADATTLSANLGNVVLVQHKNGYQSLYAHLDKITVEQGMQIKAGSKLGTLGATGRVTGAHLHFELLHQEQRINPLAILELK</sequence>
<dbReference type="CDD" id="cd07341">
    <property type="entry name" value="M56_BlaR1_MecR1_like"/>
    <property type="match status" value="1"/>
</dbReference>
<proteinExistence type="predicted"/>
<dbReference type="PANTHER" id="PTHR21666:SF270">
    <property type="entry name" value="MUREIN HYDROLASE ACTIVATOR ENVC"/>
    <property type="match status" value="1"/>
</dbReference>
<dbReference type="InterPro" id="IPR011055">
    <property type="entry name" value="Dup_hybrid_motif"/>
</dbReference>
<keyword evidence="1" id="KW-0812">Transmembrane</keyword>
<protein>
    <recommendedName>
        <fullName evidence="6">Peptidase M23 domain-containing protein</fullName>
    </recommendedName>
</protein>
<keyword evidence="1" id="KW-1133">Transmembrane helix</keyword>
<gene>
    <name evidence="4" type="ORF">N476_06405</name>
</gene>
<dbReference type="PANTHER" id="PTHR21666">
    <property type="entry name" value="PEPTIDASE-RELATED"/>
    <property type="match status" value="1"/>
</dbReference>
<organism evidence="4 5">
    <name type="scientific">Pseudoalteromonas luteoviolacea H33</name>
    <dbReference type="NCBI Taxonomy" id="1365251"/>
    <lineage>
        <taxon>Bacteria</taxon>
        <taxon>Pseudomonadati</taxon>
        <taxon>Pseudomonadota</taxon>
        <taxon>Gammaproteobacteria</taxon>
        <taxon>Alteromonadales</taxon>
        <taxon>Pseudoalteromonadaceae</taxon>
        <taxon>Pseudoalteromonas</taxon>
    </lineage>
</organism>
<dbReference type="SUPFAM" id="SSF51261">
    <property type="entry name" value="Duplicated hybrid motif"/>
    <property type="match status" value="1"/>
</dbReference>
<dbReference type="InterPro" id="IPR050570">
    <property type="entry name" value="Cell_wall_metabolism_enzyme"/>
</dbReference>
<dbReference type="RefSeq" id="WP_063359946.1">
    <property type="nucleotide sequence ID" value="NZ_AUXZ01000002.1"/>
</dbReference>
<dbReference type="PATRIC" id="fig|1365251.3.peg.129"/>
<dbReference type="Gene3D" id="2.70.70.10">
    <property type="entry name" value="Glucose Permease (Domain IIA)"/>
    <property type="match status" value="1"/>
</dbReference>
<dbReference type="CDD" id="cd12797">
    <property type="entry name" value="M23_peptidase"/>
    <property type="match status" value="1"/>
</dbReference>
<feature type="transmembrane region" description="Helical" evidence="1">
    <location>
        <begin position="89"/>
        <end position="107"/>
    </location>
</feature>
<dbReference type="InterPro" id="IPR008756">
    <property type="entry name" value="Peptidase_M56"/>
</dbReference>
<dbReference type="GO" id="GO:0004222">
    <property type="term" value="F:metalloendopeptidase activity"/>
    <property type="evidence" value="ECO:0007669"/>
    <property type="project" value="TreeGrafter"/>
</dbReference>
<dbReference type="Proteomes" id="UP000076503">
    <property type="component" value="Unassembled WGS sequence"/>
</dbReference>
<evidence type="ECO:0008006" key="6">
    <source>
        <dbReference type="Google" id="ProtNLM"/>
    </source>
</evidence>
<keyword evidence="1" id="KW-0472">Membrane</keyword>
<dbReference type="Pfam" id="PF01551">
    <property type="entry name" value="Peptidase_M23"/>
    <property type="match status" value="1"/>
</dbReference>
<evidence type="ECO:0000313" key="4">
    <source>
        <dbReference type="EMBL" id="KZN56253.1"/>
    </source>
</evidence>
<name>A0A167GPE0_9GAMM</name>
<reference evidence="4 5" key="1">
    <citation type="submission" date="2013-07" db="EMBL/GenBank/DDBJ databases">
        <title>Comparative Genomic and Metabolomic Analysis of Twelve Strains of Pseudoalteromonas luteoviolacea.</title>
        <authorList>
            <person name="Vynne N.G."/>
            <person name="Mansson M."/>
            <person name="Gram L."/>
        </authorList>
    </citation>
    <scope>NUCLEOTIDE SEQUENCE [LARGE SCALE GENOMIC DNA]</scope>
    <source>
        <strain evidence="4 5">H33</strain>
    </source>
</reference>
<feature type="transmembrane region" description="Helical" evidence="1">
    <location>
        <begin position="191"/>
        <end position="209"/>
    </location>
</feature>
<feature type="transmembrane region" description="Helical" evidence="1">
    <location>
        <begin position="38"/>
        <end position="55"/>
    </location>
</feature>
<dbReference type="OrthoDB" id="9805070at2"/>
<dbReference type="Pfam" id="PF05569">
    <property type="entry name" value="Peptidase_M56"/>
    <property type="match status" value="1"/>
</dbReference>
<feature type="transmembrane region" description="Helical" evidence="1">
    <location>
        <begin position="6"/>
        <end position="26"/>
    </location>
</feature>
<accession>A0A167GPE0</accession>
<dbReference type="AlphaFoldDB" id="A0A167GPE0"/>